<accession>A0A0K0D8Z8</accession>
<reference evidence="2" key="2">
    <citation type="submission" date="2017-02" db="UniProtKB">
        <authorList>
            <consortium name="WormBaseParasite"/>
        </authorList>
    </citation>
    <scope>IDENTIFICATION</scope>
</reference>
<sequence>MSLSSSSSRYYRKPPYGPAYYPEYFPIFEDVEEYCDCSRVTSSCKESEECFKPTIKYLKHHCNAIVTCDSMEGNVRLETNKESILSEGVGISKLIQCRRRKWTAKDIHDDVVRFKGLRCLFKVAREE</sequence>
<dbReference type="AlphaFoldDB" id="A0A0K0D8Z8"/>
<evidence type="ECO:0000313" key="2">
    <source>
        <dbReference type="WBParaSite" id="ACAC_0000654301-mRNA-1"/>
    </source>
</evidence>
<evidence type="ECO:0000313" key="1">
    <source>
        <dbReference type="Proteomes" id="UP000035642"/>
    </source>
</evidence>
<dbReference type="WBParaSite" id="ACAC_0000654301-mRNA-1">
    <property type="protein sequence ID" value="ACAC_0000654301-mRNA-1"/>
    <property type="gene ID" value="ACAC_0000654301"/>
</dbReference>
<keyword evidence="1" id="KW-1185">Reference proteome</keyword>
<dbReference type="STRING" id="6313.A0A0K0D8Z8"/>
<dbReference type="Proteomes" id="UP000035642">
    <property type="component" value="Unassembled WGS sequence"/>
</dbReference>
<reference evidence="1" key="1">
    <citation type="submission" date="2012-09" db="EMBL/GenBank/DDBJ databases">
        <authorList>
            <person name="Martin A.A."/>
        </authorList>
    </citation>
    <scope>NUCLEOTIDE SEQUENCE</scope>
</reference>
<protein>
    <submittedName>
        <fullName evidence="2">Uncharacterized protein</fullName>
    </submittedName>
</protein>
<proteinExistence type="predicted"/>
<organism evidence="1 2">
    <name type="scientific">Angiostrongylus cantonensis</name>
    <name type="common">Rat lungworm</name>
    <dbReference type="NCBI Taxonomy" id="6313"/>
    <lineage>
        <taxon>Eukaryota</taxon>
        <taxon>Metazoa</taxon>
        <taxon>Ecdysozoa</taxon>
        <taxon>Nematoda</taxon>
        <taxon>Chromadorea</taxon>
        <taxon>Rhabditida</taxon>
        <taxon>Rhabditina</taxon>
        <taxon>Rhabditomorpha</taxon>
        <taxon>Strongyloidea</taxon>
        <taxon>Metastrongylidae</taxon>
        <taxon>Angiostrongylus</taxon>
    </lineage>
</organism>
<name>A0A0K0D8Z8_ANGCA</name>